<dbReference type="FunFam" id="3.30.70.80:FF:000002">
    <property type="entry name" value="Subtilisin-like protease SBT5.3"/>
    <property type="match status" value="1"/>
</dbReference>
<evidence type="ECO:0000256" key="7">
    <source>
        <dbReference type="PROSITE-ProRule" id="PRU01240"/>
    </source>
</evidence>
<dbReference type="InterPro" id="IPR003137">
    <property type="entry name" value="PA_domain"/>
</dbReference>
<evidence type="ECO:0000259" key="9">
    <source>
        <dbReference type="Pfam" id="PF00082"/>
    </source>
</evidence>
<evidence type="ECO:0000256" key="3">
    <source>
        <dbReference type="ARBA" id="ARBA00022729"/>
    </source>
</evidence>
<dbReference type="Gene3D" id="3.50.30.30">
    <property type="match status" value="1"/>
</dbReference>
<keyword evidence="14" id="KW-1185">Reference proteome</keyword>
<feature type="domain" description="Subtilisin-like protease fibronectin type-III" evidence="12">
    <location>
        <begin position="658"/>
        <end position="753"/>
    </location>
</feature>
<feature type="signal peptide" evidence="8">
    <location>
        <begin position="1"/>
        <end position="20"/>
    </location>
</feature>
<comment type="similarity">
    <text evidence="1 7">Belongs to the peptidase S8 family.</text>
</comment>
<dbReference type="InterPro" id="IPR045051">
    <property type="entry name" value="SBT"/>
</dbReference>
<dbReference type="GO" id="GO:0004252">
    <property type="term" value="F:serine-type endopeptidase activity"/>
    <property type="evidence" value="ECO:0007669"/>
    <property type="project" value="UniProtKB-UniRule"/>
</dbReference>
<keyword evidence="2 7" id="KW-0645">Protease</keyword>
<dbReference type="SUPFAM" id="SSF52743">
    <property type="entry name" value="Subtilisin-like"/>
    <property type="match status" value="1"/>
</dbReference>
<feature type="active site" description="Charge relay system" evidence="6 7">
    <location>
        <position position="543"/>
    </location>
</feature>
<dbReference type="Proteomes" id="UP000825935">
    <property type="component" value="Chromosome 15"/>
</dbReference>
<dbReference type="Pfam" id="PF00082">
    <property type="entry name" value="Peptidase_S8"/>
    <property type="match status" value="1"/>
</dbReference>
<comment type="caution">
    <text evidence="13">The sequence shown here is derived from an EMBL/GenBank/DDBJ whole genome shotgun (WGS) entry which is preliminary data.</text>
</comment>
<evidence type="ECO:0000259" key="11">
    <source>
        <dbReference type="Pfam" id="PF05922"/>
    </source>
</evidence>
<sequence length="759" mass="81484">MQVFVLATSLLTLICSSVYAFPSSAKQVYVVYMGSTKHEEPEAISSLNHETLASVHSGSLNAARQSMIYSYHHAFRGFSAKLSEEQAAILANRSDVVKVFKSEIRHLHTTHSWTFLGLPMSEVGGIPHSSRHHKVILGVFDTGIWPESESFSDYKMPPIPSRWKGGCMDGENFTASLCNRKLIGAKFYLKGMEQQVGRLVPISQGGTDMRSTRDTMGHGSHTASTAAGRLVKNMNLRGLASGRARGGAPRARIAAYKVCWSPGCFDADLLAAFDDAVKDGVDVISLSLGPDAPQNDYFMDAISIGSFHAYSKGITVVGSVGNNGPSASDATNVAPWILTVASTSLDRSFTSSILLGSNIRLEGDSMALTKMEKRAQLVDGAEVPAPSFTSEKSSSCLNSSLNARKVQGKVVLCRQRQDAEESKLVKSKVVQAAGGVGMVLIDELDLGMGVSFVIPAAIVGNTDGERIISYMNSTRNPTAFITSPLTMLGVRPAPEVSSFSSRGPNTITPDVLKPDIAAPGLNILAAWSPLNMGIEYNIVSGTSMAAPHIAGVALLLKAANPTWSPSAIKSAMMTTAKSRDNTNQVIKSMPEGRKANAFEVGGGQVYPRKAQNPGLIYDSDAYDMIGFLCGSGYDTDTLQLITGDKQSVCPSTLPMPADLNYPAITLSRLSPSGTRRVVRRVTNVGPNSLYTARVKAPAGVEVKVVPDTLRFRRYGETLSFALELKVVKPRDDYVFGLLTWTDGRHKVRTQLVINTVSED</sequence>
<dbReference type="InterPro" id="IPR034197">
    <property type="entry name" value="Peptidases_S8_3"/>
</dbReference>
<dbReference type="PROSITE" id="PS51892">
    <property type="entry name" value="SUBTILASE"/>
    <property type="match status" value="1"/>
</dbReference>
<evidence type="ECO:0000256" key="5">
    <source>
        <dbReference type="ARBA" id="ARBA00022825"/>
    </source>
</evidence>
<dbReference type="InterPro" id="IPR023828">
    <property type="entry name" value="Peptidase_S8_Ser-AS"/>
</dbReference>
<keyword evidence="3 8" id="KW-0732">Signal</keyword>
<protein>
    <submittedName>
        <fullName evidence="13">Uncharacterized protein</fullName>
    </submittedName>
</protein>
<dbReference type="CDD" id="cd02120">
    <property type="entry name" value="PA_subtilisin_like"/>
    <property type="match status" value="1"/>
</dbReference>
<evidence type="ECO:0000256" key="4">
    <source>
        <dbReference type="ARBA" id="ARBA00022801"/>
    </source>
</evidence>
<proteinExistence type="inferred from homology"/>
<evidence type="ECO:0000313" key="13">
    <source>
        <dbReference type="EMBL" id="KAH7405160.1"/>
    </source>
</evidence>
<dbReference type="OrthoDB" id="206201at2759"/>
<accession>A0A8T2T7K5</accession>
<dbReference type="Pfam" id="PF05922">
    <property type="entry name" value="Inhibitor_I9"/>
    <property type="match status" value="1"/>
</dbReference>
<gene>
    <name evidence="13" type="ORF">KP509_15G059300</name>
</gene>
<dbReference type="PROSITE" id="PS00138">
    <property type="entry name" value="SUBTILASE_SER"/>
    <property type="match status" value="1"/>
</dbReference>
<keyword evidence="4 7" id="KW-0378">Hydrolase</keyword>
<dbReference type="InterPro" id="IPR010259">
    <property type="entry name" value="S8pro/Inhibitor_I9"/>
</dbReference>
<name>A0A8T2T7K5_CERRI</name>
<dbReference type="InterPro" id="IPR041469">
    <property type="entry name" value="Subtilisin-like_FN3"/>
</dbReference>
<feature type="active site" description="Charge relay system" evidence="6 7">
    <location>
        <position position="218"/>
    </location>
</feature>
<dbReference type="InterPro" id="IPR000209">
    <property type="entry name" value="Peptidase_S8/S53_dom"/>
</dbReference>
<evidence type="ECO:0000256" key="6">
    <source>
        <dbReference type="PIRSR" id="PIRSR615500-1"/>
    </source>
</evidence>
<feature type="active site" description="Charge relay system" evidence="6 7">
    <location>
        <position position="141"/>
    </location>
</feature>
<dbReference type="OMA" id="YMSGHEA"/>
<dbReference type="Gene3D" id="2.60.40.2310">
    <property type="match status" value="1"/>
</dbReference>
<evidence type="ECO:0000256" key="2">
    <source>
        <dbReference type="ARBA" id="ARBA00022670"/>
    </source>
</evidence>
<dbReference type="FunFam" id="3.40.50.200:FF:000006">
    <property type="entry name" value="Subtilisin-like protease SBT1.5"/>
    <property type="match status" value="1"/>
</dbReference>
<evidence type="ECO:0000256" key="1">
    <source>
        <dbReference type="ARBA" id="ARBA00011073"/>
    </source>
</evidence>
<dbReference type="GO" id="GO:0006508">
    <property type="term" value="P:proteolysis"/>
    <property type="evidence" value="ECO:0007669"/>
    <property type="project" value="UniProtKB-KW"/>
</dbReference>
<dbReference type="EMBL" id="CM035420">
    <property type="protein sequence ID" value="KAH7405160.1"/>
    <property type="molecule type" value="Genomic_DNA"/>
</dbReference>
<evidence type="ECO:0000259" key="10">
    <source>
        <dbReference type="Pfam" id="PF02225"/>
    </source>
</evidence>
<dbReference type="PRINTS" id="PR00723">
    <property type="entry name" value="SUBTILISIN"/>
</dbReference>
<dbReference type="InterPro" id="IPR015500">
    <property type="entry name" value="Peptidase_S8_subtilisin-rel"/>
</dbReference>
<dbReference type="PANTHER" id="PTHR10795">
    <property type="entry name" value="PROPROTEIN CONVERTASE SUBTILISIN/KEXIN"/>
    <property type="match status" value="1"/>
</dbReference>
<evidence type="ECO:0000256" key="8">
    <source>
        <dbReference type="SAM" id="SignalP"/>
    </source>
</evidence>
<dbReference type="InterPro" id="IPR037045">
    <property type="entry name" value="S8pro/Inhibitor_I9_sf"/>
</dbReference>
<feature type="chain" id="PRO_5035772165" evidence="8">
    <location>
        <begin position="21"/>
        <end position="759"/>
    </location>
</feature>
<evidence type="ECO:0000313" key="14">
    <source>
        <dbReference type="Proteomes" id="UP000825935"/>
    </source>
</evidence>
<dbReference type="Pfam" id="PF02225">
    <property type="entry name" value="PA"/>
    <property type="match status" value="1"/>
</dbReference>
<dbReference type="InterPro" id="IPR036852">
    <property type="entry name" value="Peptidase_S8/S53_dom_sf"/>
</dbReference>
<feature type="domain" description="PA" evidence="10">
    <location>
        <begin position="392"/>
        <end position="467"/>
    </location>
</feature>
<dbReference type="AlphaFoldDB" id="A0A8T2T7K5"/>
<dbReference type="CDD" id="cd04852">
    <property type="entry name" value="Peptidases_S8_3"/>
    <property type="match status" value="1"/>
</dbReference>
<dbReference type="Pfam" id="PF17766">
    <property type="entry name" value="fn3_6"/>
    <property type="match status" value="1"/>
</dbReference>
<keyword evidence="5 7" id="KW-0720">Serine protease</keyword>
<dbReference type="Gene3D" id="3.40.50.200">
    <property type="entry name" value="Peptidase S8/S53 domain"/>
    <property type="match status" value="1"/>
</dbReference>
<dbReference type="Gene3D" id="3.30.70.80">
    <property type="entry name" value="Peptidase S8 propeptide/proteinase inhibitor I9"/>
    <property type="match status" value="1"/>
</dbReference>
<feature type="domain" description="Inhibitor I9" evidence="11">
    <location>
        <begin position="28"/>
        <end position="108"/>
    </location>
</feature>
<evidence type="ECO:0000259" key="12">
    <source>
        <dbReference type="Pfam" id="PF17766"/>
    </source>
</evidence>
<organism evidence="13 14">
    <name type="scientific">Ceratopteris richardii</name>
    <name type="common">Triangle waterfern</name>
    <dbReference type="NCBI Taxonomy" id="49495"/>
    <lineage>
        <taxon>Eukaryota</taxon>
        <taxon>Viridiplantae</taxon>
        <taxon>Streptophyta</taxon>
        <taxon>Embryophyta</taxon>
        <taxon>Tracheophyta</taxon>
        <taxon>Polypodiopsida</taxon>
        <taxon>Polypodiidae</taxon>
        <taxon>Polypodiales</taxon>
        <taxon>Pteridineae</taxon>
        <taxon>Pteridaceae</taxon>
        <taxon>Parkerioideae</taxon>
        <taxon>Ceratopteris</taxon>
    </lineage>
</organism>
<reference evidence="13" key="1">
    <citation type="submission" date="2021-08" db="EMBL/GenBank/DDBJ databases">
        <title>WGS assembly of Ceratopteris richardii.</title>
        <authorList>
            <person name="Marchant D.B."/>
            <person name="Chen G."/>
            <person name="Jenkins J."/>
            <person name="Shu S."/>
            <person name="Leebens-Mack J."/>
            <person name="Grimwood J."/>
            <person name="Schmutz J."/>
            <person name="Soltis P."/>
            <person name="Soltis D."/>
            <person name="Chen Z.-H."/>
        </authorList>
    </citation>
    <scope>NUCLEOTIDE SEQUENCE</scope>
    <source>
        <strain evidence="13">Whitten #5841</strain>
        <tissue evidence="13">Leaf</tissue>
    </source>
</reference>
<feature type="domain" description="Peptidase S8/S53" evidence="9">
    <location>
        <begin position="134"/>
        <end position="579"/>
    </location>
</feature>